<dbReference type="PROSITE" id="PS51276">
    <property type="entry name" value="PEPTIDASE_C56_PFPI"/>
    <property type="match status" value="1"/>
</dbReference>
<evidence type="ECO:0000313" key="3">
    <source>
        <dbReference type="EMBL" id="MBA2880771.1"/>
    </source>
</evidence>
<keyword evidence="4" id="KW-1185">Reference proteome</keyword>
<name>A0A7W0C7T7_9BACT</name>
<dbReference type="AlphaFoldDB" id="A0A7W0C7T7"/>
<dbReference type="InterPro" id="IPR029062">
    <property type="entry name" value="Class_I_gatase-like"/>
</dbReference>
<accession>A0A7W0C7T7</accession>
<keyword evidence="3" id="KW-0645">Protease</keyword>
<evidence type="ECO:0000256" key="1">
    <source>
        <dbReference type="ARBA" id="ARBA00008542"/>
    </source>
</evidence>
<dbReference type="PANTHER" id="PTHR42733:SF13">
    <property type="entry name" value="DJ-1_PFPI DOMAIN-CONTAINING PROTEIN"/>
    <property type="match status" value="1"/>
</dbReference>
<dbReference type="GO" id="GO:0016798">
    <property type="term" value="F:hydrolase activity, acting on glycosyl bonds"/>
    <property type="evidence" value="ECO:0007669"/>
    <property type="project" value="UniProtKB-KW"/>
</dbReference>
<dbReference type="EMBL" id="JACDUS010000002">
    <property type="protein sequence ID" value="MBA2880771.1"/>
    <property type="molecule type" value="Genomic_DNA"/>
</dbReference>
<reference evidence="3 4" key="1">
    <citation type="submission" date="2020-07" db="EMBL/GenBank/DDBJ databases">
        <title>Genomic Encyclopedia of Type Strains, Phase IV (KMG-IV): sequencing the most valuable type-strain genomes for metagenomic binning, comparative biology and taxonomic classification.</title>
        <authorList>
            <person name="Goeker M."/>
        </authorList>
    </citation>
    <scope>NUCLEOTIDE SEQUENCE [LARGE SCALE GENOMIC DNA]</scope>
    <source>
        <strain evidence="3 4">DSM 17721</strain>
    </source>
</reference>
<proteinExistence type="inferred from homology"/>
<evidence type="ECO:0000313" key="4">
    <source>
        <dbReference type="Proteomes" id="UP000525298"/>
    </source>
</evidence>
<dbReference type="Gene3D" id="3.40.50.880">
    <property type="match status" value="1"/>
</dbReference>
<dbReference type="InterPro" id="IPR002818">
    <property type="entry name" value="DJ-1/PfpI"/>
</dbReference>
<dbReference type="SUPFAM" id="SSF52317">
    <property type="entry name" value="Class I glutamine amidotransferase-like"/>
    <property type="match status" value="1"/>
</dbReference>
<dbReference type="InterPro" id="IPR006286">
    <property type="entry name" value="C56_PfpI-like"/>
</dbReference>
<keyword evidence="3" id="KW-0378">Hydrolase</keyword>
<comment type="similarity">
    <text evidence="1">Belongs to the peptidase C56 family.</text>
</comment>
<protein>
    <submittedName>
        <fullName evidence="3">Protease I</fullName>
        <ecNumber evidence="3">3.2.-.-</ecNumber>
    </submittedName>
</protein>
<comment type="caution">
    <text evidence="3">The sequence shown here is derived from an EMBL/GenBank/DDBJ whole genome shotgun (WGS) entry which is preliminary data.</text>
</comment>
<dbReference type="CDD" id="cd03134">
    <property type="entry name" value="GATase1_PfpI_like"/>
    <property type="match status" value="1"/>
</dbReference>
<dbReference type="Proteomes" id="UP000525298">
    <property type="component" value="Unassembled WGS sequence"/>
</dbReference>
<gene>
    <name evidence="3" type="ORF">HNR65_001089</name>
</gene>
<dbReference type="EC" id="3.2.-.-" evidence="3"/>
<dbReference type="GO" id="GO:0006508">
    <property type="term" value="P:proteolysis"/>
    <property type="evidence" value="ECO:0007669"/>
    <property type="project" value="UniProtKB-KW"/>
</dbReference>
<dbReference type="GO" id="GO:0008233">
    <property type="term" value="F:peptidase activity"/>
    <property type="evidence" value="ECO:0007669"/>
    <property type="project" value="UniProtKB-KW"/>
</dbReference>
<dbReference type="Pfam" id="PF01965">
    <property type="entry name" value="DJ-1_PfpI"/>
    <property type="match status" value="1"/>
</dbReference>
<feature type="domain" description="DJ-1/PfpI" evidence="2">
    <location>
        <begin position="7"/>
        <end position="170"/>
    </location>
</feature>
<organism evidence="3 4">
    <name type="scientific">Desulfosalsimonas propionicica</name>
    <dbReference type="NCBI Taxonomy" id="332175"/>
    <lineage>
        <taxon>Bacteria</taxon>
        <taxon>Pseudomonadati</taxon>
        <taxon>Thermodesulfobacteriota</taxon>
        <taxon>Desulfobacteria</taxon>
        <taxon>Desulfobacterales</taxon>
        <taxon>Desulfosalsimonadaceae</taxon>
        <taxon>Desulfosalsimonas</taxon>
    </lineage>
</organism>
<dbReference type="PANTHER" id="PTHR42733">
    <property type="entry name" value="DJ-1 PROTEIN"/>
    <property type="match status" value="1"/>
</dbReference>
<sequence>MLLEGKTIGILVGPGFEDLEFWVPYMRMKEEGAAVKVIGIRAGEKYPSKSGGLEAISETDPQSVTADLLDGLIVPGGWAPDKLRRNGDILQLVRDMNSRYKILAFICHAGWVAASAGICKGRKATGSVGIKDDMENAGAAWVDTPAFQEGNQVWGRVVADIPDFCRTLVEALSKPFPASGSQ</sequence>
<dbReference type="RefSeq" id="WP_181550428.1">
    <property type="nucleotide sequence ID" value="NZ_JACDUS010000002.1"/>
</dbReference>
<keyword evidence="3" id="KW-0326">Glycosidase</keyword>
<evidence type="ECO:0000259" key="2">
    <source>
        <dbReference type="Pfam" id="PF01965"/>
    </source>
</evidence>